<dbReference type="InterPro" id="IPR035897">
    <property type="entry name" value="Toll_tir_struct_dom_sf"/>
</dbReference>
<organism evidence="3 4">
    <name type="scientific">Algoriphagus namhaensis</name>
    <dbReference type="NCBI Taxonomy" id="915353"/>
    <lineage>
        <taxon>Bacteria</taxon>
        <taxon>Pseudomonadati</taxon>
        <taxon>Bacteroidota</taxon>
        <taxon>Cytophagia</taxon>
        <taxon>Cytophagales</taxon>
        <taxon>Cyclobacteriaceae</taxon>
        <taxon>Algoriphagus</taxon>
    </lineage>
</organism>
<proteinExistence type="predicted"/>
<evidence type="ECO:0000313" key="3">
    <source>
        <dbReference type="EMBL" id="MFC3881821.1"/>
    </source>
</evidence>
<dbReference type="InterPro" id="IPR000157">
    <property type="entry name" value="TIR_dom"/>
</dbReference>
<dbReference type="Proteomes" id="UP001595805">
    <property type="component" value="Unassembled WGS sequence"/>
</dbReference>
<evidence type="ECO:0000256" key="1">
    <source>
        <dbReference type="SAM" id="Phobius"/>
    </source>
</evidence>
<feature type="domain" description="TIR" evidence="2">
    <location>
        <begin position="2"/>
        <end position="157"/>
    </location>
</feature>
<keyword evidence="3" id="KW-0675">Receptor</keyword>
<evidence type="ECO:0000259" key="2">
    <source>
        <dbReference type="PROSITE" id="PS50104"/>
    </source>
</evidence>
<gene>
    <name evidence="3" type="ORF">ACFOSV_16615</name>
</gene>
<feature type="transmembrane region" description="Helical" evidence="1">
    <location>
        <begin position="184"/>
        <end position="201"/>
    </location>
</feature>
<keyword evidence="1" id="KW-0472">Membrane</keyword>
<dbReference type="PROSITE" id="PS50104">
    <property type="entry name" value="TIR"/>
    <property type="match status" value="1"/>
</dbReference>
<evidence type="ECO:0000313" key="4">
    <source>
        <dbReference type="Proteomes" id="UP001595805"/>
    </source>
</evidence>
<name>A0ABV8AY63_9BACT</name>
<dbReference type="EMBL" id="JBHRZS010000007">
    <property type="protein sequence ID" value="MFC3881821.1"/>
    <property type="molecule type" value="Genomic_DNA"/>
</dbReference>
<reference evidence="4" key="1">
    <citation type="journal article" date="2019" name="Int. J. Syst. Evol. Microbiol.">
        <title>The Global Catalogue of Microorganisms (GCM) 10K type strain sequencing project: providing services to taxonomists for standard genome sequencing and annotation.</title>
        <authorList>
            <consortium name="The Broad Institute Genomics Platform"/>
            <consortium name="The Broad Institute Genome Sequencing Center for Infectious Disease"/>
            <person name="Wu L."/>
            <person name="Ma J."/>
        </authorList>
    </citation>
    <scope>NUCLEOTIDE SEQUENCE [LARGE SCALE GENOMIC DNA]</scope>
    <source>
        <strain evidence="4">CCUG 60523</strain>
    </source>
</reference>
<dbReference type="RefSeq" id="WP_377907171.1">
    <property type="nucleotide sequence ID" value="NZ_JBHRZS010000007.1"/>
</dbReference>
<accession>A0ABV8AY63</accession>
<dbReference type="SUPFAM" id="SSF52200">
    <property type="entry name" value="Toll/Interleukin receptor TIR domain"/>
    <property type="match status" value="1"/>
</dbReference>
<dbReference type="Pfam" id="PF13676">
    <property type="entry name" value="TIR_2"/>
    <property type="match status" value="1"/>
</dbReference>
<keyword evidence="1" id="KW-1133">Transmembrane helix</keyword>
<protein>
    <submittedName>
        <fullName evidence="3">Toll/interleukin-1 receptor domain-containing protein</fullName>
    </submittedName>
</protein>
<sequence length="334" mass="37467">MSYNKIFVSYRRQDASGEAGRLVDNLEEVFGSEAVFLDVETLEAGLDFVQAIDQALNNCKVLIAIIGPHWANIKDADGNLRLFNEGDFIRIEISAALERDIRVIPVLVNGARMPSDSELPEELKALNRRHAHELSSSRWKYDTDQLIAVLSKIIEPQKKPVNPEPIRPRPIPQPKQKGWFAKNYLWVLGIFVVLIVLFALGSEDFQEGYEDGLAASSTEYAVIPPPVSNDQESRESATMTGNWSVYLNGEKVSTFVMTTLEDGVEFTEYDLINNNVGNGMGYREGNQLFLDYYNTTEDVVGEFYLTTGNQGVTWEGLASFPSIQVETNITLRKD</sequence>
<keyword evidence="4" id="KW-1185">Reference proteome</keyword>
<dbReference type="Gene3D" id="3.40.50.10140">
    <property type="entry name" value="Toll/interleukin-1 receptor homology (TIR) domain"/>
    <property type="match status" value="1"/>
</dbReference>
<comment type="caution">
    <text evidence="3">The sequence shown here is derived from an EMBL/GenBank/DDBJ whole genome shotgun (WGS) entry which is preliminary data.</text>
</comment>
<keyword evidence="1" id="KW-0812">Transmembrane</keyword>